<evidence type="ECO:0000256" key="4">
    <source>
        <dbReference type="PROSITE-ProRule" id="PRU00335"/>
    </source>
</evidence>
<dbReference type="GO" id="GO:0003700">
    <property type="term" value="F:DNA-binding transcription factor activity"/>
    <property type="evidence" value="ECO:0007669"/>
    <property type="project" value="TreeGrafter"/>
</dbReference>
<reference evidence="6" key="1">
    <citation type="submission" date="2021-03" db="EMBL/GenBank/DDBJ databases">
        <authorList>
            <person name="Wang G."/>
        </authorList>
    </citation>
    <scope>NUCLEOTIDE SEQUENCE</scope>
    <source>
        <strain evidence="6">KCTC 12899</strain>
    </source>
</reference>
<keyword evidence="2 4" id="KW-0238">DNA-binding</keyword>
<dbReference type="Gene3D" id="1.10.10.60">
    <property type="entry name" value="Homeodomain-like"/>
    <property type="match status" value="1"/>
</dbReference>
<evidence type="ECO:0000256" key="2">
    <source>
        <dbReference type="ARBA" id="ARBA00023125"/>
    </source>
</evidence>
<feature type="DNA-binding region" description="H-T-H motif" evidence="4">
    <location>
        <begin position="37"/>
        <end position="56"/>
    </location>
</feature>
<keyword evidence="7" id="KW-1185">Reference proteome</keyword>
<evidence type="ECO:0000256" key="1">
    <source>
        <dbReference type="ARBA" id="ARBA00023015"/>
    </source>
</evidence>
<dbReference type="PANTHER" id="PTHR30055">
    <property type="entry name" value="HTH-TYPE TRANSCRIPTIONAL REGULATOR RUTR"/>
    <property type="match status" value="1"/>
</dbReference>
<feature type="domain" description="HTH tetR-type" evidence="5">
    <location>
        <begin position="14"/>
        <end position="74"/>
    </location>
</feature>
<dbReference type="Proteomes" id="UP000664417">
    <property type="component" value="Unassembled WGS sequence"/>
</dbReference>
<keyword evidence="1" id="KW-0805">Transcription regulation</keyword>
<dbReference type="PANTHER" id="PTHR30055:SF234">
    <property type="entry name" value="HTH-TYPE TRANSCRIPTIONAL REGULATOR BETI"/>
    <property type="match status" value="1"/>
</dbReference>
<evidence type="ECO:0000259" key="5">
    <source>
        <dbReference type="PROSITE" id="PS50977"/>
    </source>
</evidence>
<dbReference type="SUPFAM" id="SSF46689">
    <property type="entry name" value="Homeodomain-like"/>
    <property type="match status" value="1"/>
</dbReference>
<dbReference type="InterPro" id="IPR009057">
    <property type="entry name" value="Homeodomain-like_sf"/>
</dbReference>
<dbReference type="Pfam" id="PF00440">
    <property type="entry name" value="TetR_N"/>
    <property type="match status" value="1"/>
</dbReference>
<dbReference type="SUPFAM" id="SSF48498">
    <property type="entry name" value="Tetracyclin repressor-like, C-terminal domain"/>
    <property type="match status" value="1"/>
</dbReference>
<dbReference type="AlphaFoldDB" id="A0A8J7QBN9"/>
<dbReference type="InterPro" id="IPR023772">
    <property type="entry name" value="DNA-bd_HTH_TetR-type_CS"/>
</dbReference>
<name>A0A8J7QBN9_9BACT</name>
<dbReference type="PRINTS" id="PR00455">
    <property type="entry name" value="HTHTETR"/>
</dbReference>
<keyword evidence="3" id="KW-0804">Transcription</keyword>
<dbReference type="RefSeq" id="WP_207861466.1">
    <property type="nucleotide sequence ID" value="NZ_JAFREP010000025.1"/>
</dbReference>
<dbReference type="GO" id="GO:0000976">
    <property type="term" value="F:transcription cis-regulatory region binding"/>
    <property type="evidence" value="ECO:0007669"/>
    <property type="project" value="TreeGrafter"/>
</dbReference>
<dbReference type="InterPro" id="IPR036271">
    <property type="entry name" value="Tet_transcr_reg_TetR-rel_C_sf"/>
</dbReference>
<dbReference type="PROSITE" id="PS50977">
    <property type="entry name" value="HTH_TETR_2"/>
    <property type="match status" value="1"/>
</dbReference>
<dbReference type="Gene3D" id="1.10.357.10">
    <property type="entry name" value="Tetracycline Repressor, domain 2"/>
    <property type="match status" value="1"/>
</dbReference>
<dbReference type="Pfam" id="PF08359">
    <property type="entry name" value="TetR_C_4"/>
    <property type="match status" value="1"/>
</dbReference>
<evidence type="ECO:0000313" key="7">
    <source>
        <dbReference type="Proteomes" id="UP000664417"/>
    </source>
</evidence>
<dbReference type="InterPro" id="IPR050109">
    <property type="entry name" value="HTH-type_TetR-like_transc_reg"/>
</dbReference>
<sequence>MVSKTGSIREIKKIEKKQRIHEAAIRVMARNGYHGTTVSQIAKAAKVADGTLYLYFQNKDDLLVGIFDEIMDRFISEGLSVIEEVADPIEKLKRIVELHLHNLGADEDLACIFQIELRHNVHHMKRFSQSKLRQYFNIVERIIRDAQEQGQIRPEVNPWITAKILFGAVDEMATNWVLRTRDYSLVDMAKPTLDIILNGLGTHHEEPRSAVAIAEAEVGDHRGDLAAEAQSQ</sequence>
<dbReference type="PROSITE" id="PS01081">
    <property type="entry name" value="HTH_TETR_1"/>
    <property type="match status" value="1"/>
</dbReference>
<protein>
    <submittedName>
        <fullName evidence="6">TetR/AcrR family transcriptional regulator</fullName>
    </submittedName>
</protein>
<organism evidence="6 7">
    <name type="scientific">Acanthopleuribacter pedis</name>
    <dbReference type="NCBI Taxonomy" id="442870"/>
    <lineage>
        <taxon>Bacteria</taxon>
        <taxon>Pseudomonadati</taxon>
        <taxon>Acidobacteriota</taxon>
        <taxon>Holophagae</taxon>
        <taxon>Acanthopleuribacterales</taxon>
        <taxon>Acanthopleuribacteraceae</taxon>
        <taxon>Acanthopleuribacter</taxon>
    </lineage>
</organism>
<proteinExistence type="predicted"/>
<evidence type="ECO:0000313" key="6">
    <source>
        <dbReference type="EMBL" id="MBO1321492.1"/>
    </source>
</evidence>
<dbReference type="InterPro" id="IPR001647">
    <property type="entry name" value="HTH_TetR"/>
</dbReference>
<dbReference type="InterPro" id="IPR013570">
    <property type="entry name" value="Tscrpt_reg_YsiA_C"/>
</dbReference>
<accession>A0A8J7QBN9</accession>
<comment type="caution">
    <text evidence="6">The sequence shown here is derived from an EMBL/GenBank/DDBJ whole genome shotgun (WGS) entry which is preliminary data.</text>
</comment>
<dbReference type="EMBL" id="JAFREP010000025">
    <property type="protein sequence ID" value="MBO1321492.1"/>
    <property type="molecule type" value="Genomic_DNA"/>
</dbReference>
<gene>
    <name evidence="6" type="ORF">J3U88_23620</name>
</gene>
<evidence type="ECO:0000256" key="3">
    <source>
        <dbReference type="ARBA" id="ARBA00023163"/>
    </source>
</evidence>